<dbReference type="GO" id="GO:0006508">
    <property type="term" value="P:proteolysis"/>
    <property type="evidence" value="ECO:0007669"/>
    <property type="project" value="InterPro"/>
</dbReference>
<dbReference type="GO" id="GO:0007340">
    <property type="term" value="P:acrosome reaction"/>
    <property type="evidence" value="ECO:0007669"/>
    <property type="project" value="TreeGrafter"/>
</dbReference>
<organism evidence="3 4">
    <name type="scientific">Pseudonaja textilis</name>
    <name type="common">Eastern brown snake</name>
    <dbReference type="NCBI Taxonomy" id="8673"/>
    <lineage>
        <taxon>Eukaryota</taxon>
        <taxon>Metazoa</taxon>
        <taxon>Chordata</taxon>
        <taxon>Craniata</taxon>
        <taxon>Vertebrata</taxon>
        <taxon>Euteleostomi</taxon>
        <taxon>Lepidosauria</taxon>
        <taxon>Squamata</taxon>
        <taxon>Bifurcata</taxon>
        <taxon>Unidentata</taxon>
        <taxon>Episquamata</taxon>
        <taxon>Toxicofera</taxon>
        <taxon>Serpentes</taxon>
        <taxon>Colubroidea</taxon>
        <taxon>Elapidae</taxon>
        <taxon>Hydrophiinae</taxon>
        <taxon>Pseudonaja</taxon>
    </lineage>
</organism>
<dbReference type="InterPro" id="IPR009003">
    <property type="entry name" value="Peptidase_S1_PA"/>
</dbReference>
<dbReference type="Pfam" id="PF00089">
    <property type="entry name" value="Trypsin"/>
    <property type="match status" value="1"/>
</dbReference>
<dbReference type="InterPro" id="IPR043504">
    <property type="entry name" value="Peptidase_S1_PA_chymotrypsin"/>
</dbReference>
<keyword evidence="4" id="KW-1185">Reference proteome</keyword>
<evidence type="ECO:0000313" key="4">
    <source>
        <dbReference type="Proteomes" id="UP000472273"/>
    </source>
</evidence>
<keyword evidence="1" id="KW-1015">Disulfide bond</keyword>
<dbReference type="PANTHER" id="PTHR24252:SF8">
    <property type="entry name" value="ACROSIN"/>
    <property type="match status" value="1"/>
</dbReference>
<reference evidence="3" key="1">
    <citation type="submission" date="2025-08" db="UniProtKB">
        <authorList>
            <consortium name="Ensembl"/>
        </authorList>
    </citation>
    <scope>IDENTIFICATION</scope>
</reference>
<evidence type="ECO:0000256" key="1">
    <source>
        <dbReference type="ARBA" id="ARBA00023157"/>
    </source>
</evidence>
<dbReference type="GeneTree" id="ENSGT00960000189403"/>
<dbReference type="InterPro" id="IPR001254">
    <property type="entry name" value="Trypsin_dom"/>
</dbReference>
<evidence type="ECO:0000313" key="3">
    <source>
        <dbReference type="Ensembl" id="ENSPTXP00000024023.1"/>
    </source>
</evidence>
<dbReference type="PANTHER" id="PTHR24252">
    <property type="entry name" value="ACROSIN-RELATED"/>
    <property type="match status" value="1"/>
</dbReference>
<dbReference type="Ensembl" id="ENSPTXT00000024767.1">
    <property type="protein sequence ID" value="ENSPTXP00000024023.1"/>
    <property type="gene ID" value="ENSPTXG00000016683.1"/>
</dbReference>
<dbReference type="AlphaFoldDB" id="A0A670ZMD6"/>
<protein>
    <recommendedName>
        <fullName evidence="2">Peptidase S1 domain-containing protein</fullName>
    </recommendedName>
</protein>
<feature type="domain" description="Peptidase S1" evidence="2">
    <location>
        <begin position="30"/>
        <end position="89"/>
    </location>
</feature>
<name>A0A670ZMD6_PSETE</name>
<reference evidence="3" key="2">
    <citation type="submission" date="2025-09" db="UniProtKB">
        <authorList>
            <consortium name="Ensembl"/>
        </authorList>
    </citation>
    <scope>IDENTIFICATION</scope>
</reference>
<dbReference type="GO" id="GO:0004252">
    <property type="term" value="F:serine-type endopeptidase activity"/>
    <property type="evidence" value="ECO:0007669"/>
    <property type="project" value="InterPro"/>
</dbReference>
<dbReference type="SUPFAM" id="SSF50494">
    <property type="entry name" value="Trypsin-like serine proteases"/>
    <property type="match status" value="1"/>
</dbReference>
<accession>A0A670ZMD6</accession>
<sequence length="161" mass="17835">FWVRIQPIIFLCRRVCGGRPLAMSHGMLRIVGGVDSLPGTWPWAVSFQFPTRDGYRHFCAGSLINSRWVISTAQCFLIQKSGVVVVSQYQKWGPVSLGQVFSTLSNLKTCADSQLPASGSQPSWSPHFFNFPRLRTSCFRSCCSSWGILEAEVHMSSGCPG</sequence>
<dbReference type="Proteomes" id="UP000472273">
    <property type="component" value="Unplaced"/>
</dbReference>
<dbReference type="Gene3D" id="2.40.10.10">
    <property type="entry name" value="Trypsin-like serine proteases"/>
    <property type="match status" value="1"/>
</dbReference>
<evidence type="ECO:0000259" key="2">
    <source>
        <dbReference type="Pfam" id="PF00089"/>
    </source>
</evidence>
<proteinExistence type="predicted"/>